<evidence type="ECO:0000256" key="1">
    <source>
        <dbReference type="SAM" id="Coils"/>
    </source>
</evidence>
<dbReference type="SUPFAM" id="SSF56219">
    <property type="entry name" value="DNase I-like"/>
    <property type="match status" value="1"/>
</dbReference>
<protein>
    <recommendedName>
        <fullName evidence="4">Reverse transcriptase domain-containing protein</fullName>
    </recommendedName>
</protein>
<name>A0AAE0DZT1_9ROSI</name>
<keyword evidence="3" id="KW-1185">Reference proteome</keyword>
<dbReference type="PANTHER" id="PTHR46890">
    <property type="entry name" value="NON-LTR RETROLELEMENT REVERSE TRANSCRIPTASE-LIKE PROTEIN-RELATED"/>
    <property type="match status" value="1"/>
</dbReference>
<evidence type="ECO:0008006" key="4">
    <source>
        <dbReference type="Google" id="ProtNLM"/>
    </source>
</evidence>
<proteinExistence type="predicted"/>
<dbReference type="Gene3D" id="3.60.10.10">
    <property type="entry name" value="Endonuclease/exonuclease/phosphatase"/>
    <property type="match status" value="1"/>
</dbReference>
<evidence type="ECO:0000313" key="3">
    <source>
        <dbReference type="Proteomes" id="UP001281410"/>
    </source>
</evidence>
<reference evidence="2" key="1">
    <citation type="journal article" date="2023" name="Plant J.">
        <title>Genome sequences and population genomics provide insights into the demographic history, inbreeding, and mutation load of two 'living fossil' tree species of Dipteronia.</title>
        <authorList>
            <person name="Feng Y."/>
            <person name="Comes H.P."/>
            <person name="Chen J."/>
            <person name="Zhu S."/>
            <person name="Lu R."/>
            <person name="Zhang X."/>
            <person name="Li P."/>
            <person name="Qiu J."/>
            <person name="Olsen K.M."/>
            <person name="Qiu Y."/>
        </authorList>
    </citation>
    <scope>NUCLEOTIDE SEQUENCE</scope>
    <source>
        <strain evidence="2">NBL</strain>
    </source>
</reference>
<evidence type="ECO:0000313" key="2">
    <source>
        <dbReference type="EMBL" id="KAK3199060.1"/>
    </source>
</evidence>
<dbReference type="AlphaFoldDB" id="A0AAE0DZT1"/>
<sequence length="469" mass="52779">MVGKRILSEEVVKVIEIGTALGLDFHGQEDLVAEEINRKEKEEELRINEARVIKSLGGSLLTKGIGVDSVGAAGGVITLWNENCFEVKSCISNERCIIVAGVIISTKKEMVFCTLYAANIESERIDLWNFILNAQGSLPGPWVIGGDFNTVLVQSERMGGASSVRSMRNFKQFVDSAYVVDIPMVGMTFTWSNFRENGSSARLDRFLCDPFFLSWYPNLVQKGLCRSLSDHNPVIIGEPAVDWGPRPFRFRNGWLEDKALMEEVKQCWKKKLSYGSAGTLLIHKMKAVKSNLKLKTKGDKRVEDQIKVLEKELEDVEDLEANFTVEEVWAALSECDGNKALGPDGFNLNFIKANWEFIKDDYMKFLSEFYNDGLVVSNLNCIFIALIPKTRMPESLGEYRPISLVGSLYKILAKILANRLKLVMNSVISLNQMAFVKDRQILDSFIIAEEVIHSWKKEGVGGFLIKLDF</sequence>
<dbReference type="InterPro" id="IPR052343">
    <property type="entry name" value="Retrotransposon-Effector_Assoc"/>
</dbReference>
<dbReference type="EMBL" id="JANJYJ010000007">
    <property type="protein sequence ID" value="KAK3199060.1"/>
    <property type="molecule type" value="Genomic_DNA"/>
</dbReference>
<keyword evidence="1" id="KW-0175">Coiled coil</keyword>
<organism evidence="2 3">
    <name type="scientific">Dipteronia sinensis</name>
    <dbReference type="NCBI Taxonomy" id="43782"/>
    <lineage>
        <taxon>Eukaryota</taxon>
        <taxon>Viridiplantae</taxon>
        <taxon>Streptophyta</taxon>
        <taxon>Embryophyta</taxon>
        <taxon>Tracheophyta</taxon>
        <taxon>Spermatophyta</taxon>
        <taxon>Magnoliopsida</taxon>
        <taxon>eudicotyledons</taxon>
        <taxon>Gunneridae</taxon>
        <taxon>Pentapetalae</taxon>
        <taxon>rosids</taxon>
        <taxon>malvids</taxon>
        <taxon>Sapindales</taxon>
        <taxon>Sapindaceae</taxon>
        <taxon>Hippocastanoideae</taxon>
        <taxon>Acereae</taxon>
        <taxon>Dipteronia</taxon>
    </lineage>
</organism>
<dbReference type="Proteomes" id="UP001281410">
    <property type="component" value="Unassembled WGS sequence"/>
</dbReference>
<comment type="caution">
    <text evidence="2">The sequence shown here is derived from an EMBL/GenBank/DDBJ whole genome shotgun (WGS) entry which is preliminary data.</text>
</comment>
<accession>A0AAE0DZT1</accession>
<dbReference type="InterPro" id="IPR036691">
    <property type="entry name" value="Endo/exonu/phosph_ase_sf"/>
</dbReference>
<gene>
    <name evidence="2" type="ORF">Dsin_022475</name>
</gene>
<feature type="coiled-coil region" evidence="1">
    <location>
        <begin position="299"/>
        <end position="326"/>
    </location>
</feature>
<dbReference type="PANTHER" id="PTHR46890:SF48">
    <property type="entry name" value="RNA-DIRECTED DNA POLYMERASE"/>
    <property type="match status" value="1"/>
</dbReference>